<dbReference type="InterPro" id="IPR000169">
    <property type="entry name" value="Pept_cys_AS"/>
</dbReference>
<dbReference type="PRINTS" id="PR00705">
    <property type="entry name" value="PAPAIN"/>
</dbReference>
<organism evidence="5 6">
    <name type="scientific">Saprolegnia parasitica (strain CBS 223.65)</name>
    <dbReference type="NCBI Taxonomy" id="695850"/>
    <lineage>
        <taxon>Eukaryota</taxon>
        <taxon>Sar</taxon>
        <taxon>Stramenopiles</taxon>
        <taxon>Oomycota</taxon>
        <taxon>Saprolegniomycetes</taxon>
        <taxon>Saprolegniales</taxon>
        <taxon>Saprolegniaceae</taxon>
        <taxon>Saprolegnia</taxon>
    </lineage>
</organism>
<evidence type="ECO:0000256" key="1">
    <source>
        <dbReference type="ARBA" id="ARBA00008455"/>
    </source>
</evidence>
<dbReference type="OMA" id="ARNDGCA"/>
<dbReference type="EMBL" id="KK583213">
    <property type="protein sequence ID" value="KDO28068.1"/>
    <property type="molecule type" value="Genomic_DNA"/>
</dbReference>
<dbReference type="CDD" id="cd02248">
    <property type="entry name" value="Peptidase_C1A"/>
    <property type="match status" value="1"/>
</dbReference>
<keyword evidence="3" id="KW-0812">Transmembrane</keyword>
<evidence type="ECO:0000256" key="3">
    <source>
        <dbReference type="SAM" id="Phobius"/>
    </source>
</evidence>
<dbReference type="InterPro" id="IPR000668">
    <property type="entry name" value="Peptidase_C1A_C"/>
</dbReference>
<dbReference type="GeneID" id="24141423"/>
<keyword evidence="2" id="KW-0865">Zymogen</keyword>
<dbReference type="STRING" id="695850.A0A067CC39"/>
<keyword evidence="6" id="KW-1185">Reference proteome</keyword>
<dbReference type="VEuPathDB" id="FungiDB:SPRG_20226"/>
<dbReference type="InterPro" id="IPR025660">
    <property type="entry name" value="Pept_his_AS"/>
</dbReference>
<dbReference type="KEGG" id="spar:SPRG_20226"/>
<name>A0A067CC39_SAPPC</name>
<evidence type="ECO:0000313" key="6">
    <source>
        <dbReference type="Proteomes" id="UP000030745"/>
    </source>
</evidence>
<dbReference type="InterPro" id="IPR038765">
    <property type="entry name" value="Papain-like_cys_pep_sf"/>
</dbReference>
<dbReference type="GO" id="GO:0006508">
    <property type="term" value="P:proteolysis"/>
    <property type="evidence" value="ECO:0007669"/>
    <property type="project" value="InterPro"/>
</dbReference>
<sequence>MPRRLEHQAPLHWCKPSRNPLQKNVCSAIKSQHACGSCWAFASATAIESSAAMHATFVPKLSVQELLDCSRGNISAAMDYCWLTPDRSAAAPWLVRRLVWHARNDGCAGGMPFGAFDYAKTHGISTELYRPYTDAAKTNSSDINAANGNSSSVKTAVVKVKSWSQAMGRDCNTSTDPIVLLQTALQKQPLAVIIVSSGDFEAYKGGIYVCPNNGTIKSSKTVDHALLLVGYDYDPDLGLYWILQNSYGMDWGEAGYMRLLADDKLNCGLNLMPLAVITDAMQVDAERVDGNGVVWNFLGLDAAAWVASLVAVIVLTLLATIGGVIRSRRVPHKSLGEHLVL</sequence>
<dbReference type="PANTHER" id="PTHR12411">
    <property type="entry name" value="CYSTEINE PROTEASE FAMILY C1-RELATED"/>
    <property type="match status" value="1"/>
</dbReference>
<keyword evidence="3" id="KW-0472">Membrane</keyword>
<dbReference type="RefSeq" id="XP_012201215.1">
    <property type="nucleotide sequence ID" value="XM_012345825.1"/>
</dbReference>
<dbReference type="SMART" id="SM00645">
    <property type="entry name" value="Pept_C1"/>
    <property type="match status" value="1"/>
</dbReference>
<proteinExistence type="inferred from homology"/>
<dbReference type="PROSITE" id="PS00639">
    <property type="entry name" value="THIOL_PROTEASE_HIS"/>
    <property type="match status" value="1"/>
</dbReference>
<dbReference type="InterPro" id="IPR039417">
    <property type="entry name" value="Peptidase_C1A_papain-like"/>
</dbReference>
<dbReference type="PROSITE" id="PS00139">
    <property type="entry name" value="THIOL_PROTEASE_CYS"/>
    <property type="match status" value="1"/>
</dbReference>
<protein>
    <recommendedName>
        <fullName evidence="4">Peptidase C1A papain C-terminal domain-containing protein</fullName>
    </recommendedName>
</protein>
<dbReference type="AlphaFoldDB" id="A0A067CC39"/>
<feature type="domain" description="Peptidase C1A papain C-terminal" evidence="4">
    <location>
        <begin position="19"/>
        <end position="277"/>
    </location>
</feature>
<dbReference type="Pfam" id="PF00112">
    <property type="entry name" value="Peptidase_C1"/>
    <property type="match status" value="1"/>
</dbReference>
<dbReference type="OrthoDB" id="65740at2759"/>
<comment type="similarity">
    <text evidence="1">Belongs to the peptidase C1 family.</text>
</comment>
<dbReference type="Gene3D" id="3.90.70.10">
    <property type="entry name" value="Cysteine proteinases"/>
    <property type="match status" value="1"/>
</dbReference>
<keyword evidence="3" id="KW-1133">Transmembrane helix</keyword>
<accession>A0A067CC39</accession>
<evidence type="ECO:0000313" key="5">
    <source>
        <dbReference type="EMBL" id="KDO28068.1"/>
    </source>
</evidence>
<dbReference type="InterPro" id="IPR013128">
    <property type="entry name" value="Peptidase_C1A"/>
</dbReference>
<dbReference type="Proteomes" id="UP000030745">
    <property type="component" value="Unassembled WGS sequence"/>
</dbReference>
<dbReference type="GO" id="GO:0008234">
    <property type="term" value="F:cysteine-type peptidase activity"/>
    <property type="evidence" value="ECO:0007669"/>
    <property type="project" value="InterPro"/>
</dbReference>
<evidence type="ECO:0000259" key="4">
    <source>
        <dbReference type="SMART" id="SM00645"/>
    </source>
</evidence>
<dbReference type="SUPFAM" id="SSF54001">
    <property type="entry name" value="Cysteine proteinases"/>
    <property type="match status" value="1"/>
</dbReference>
<gene>
    <name evidence="5" type="ORF">SPRG_20226</name>
</gene>
<evidence type="ECO:0000256" key="2">
    <source>
        <dbReference type="ARBA" id="ARBA00023145"/>
    </source>
</evidence>
<reference evidence="5 6" key="1">
    <citation type="journal article" date="2013" name="PLoS Genet.">
        <title>Distinctive expansion of potential virulence genes in the genome of the oomycete fish pathogen Saprolegnia parasitica.</title>
        <authorList>
            <person name="Jiang R.H."/>
            <person name="de Bruijn I."/>
            <person name="Haas B.J."/>
            <person name="Belmonte R."/>
            <person name="Lobach L."/>
            <person name="Christie J."/>
            <person name="van den Ackerveken G."/>
            <person name="Bottin A."/>
            <person name="Bulone V."/>
            <person name="Diaz-Moreno S.M."/>
            <person name="Dumas B."/>
            <person name="Fan L."/>
            <person name="Gaulin E."/>
            <person name="Govers F."/>
            <person name="Grenville-Briggs L.J."/>
            <person name="Horner N.R."/>
            <person name="Levin J.Z."/>
            <person name="Mammella M."/>
            <person name="Meijer H.J."/>
            <person name="Morris P."/>
            <person name="Nusbaum C."/>
            <person name="Oome S."/>
            <person name="Phillips A.J."/>
            <person name="van Rooyen D."/>
            <person name="Rzeszutek E."/>
            <person name="Saraiva M."/>
            <person name="Secombes C.J."/>
            <person name="Seidl M.F."/>
            <person name="Snel B."/>
            <person name="Stassen J.H."/>
            <person name="Sykes S."/>
            <person name="Tripathy S."/>
            <person name="van den Berg H."/>
            <person name="Vega-Arreguin J.C."/>
            <person name="Wawra S."/>
            <person name="Young S.K."/>
            <person name="Zeng Q."/>
            <person name="Dieguez-Uribeondo J."/>
            <person name="Russ C."/>
            <person name="Tyler B.M."/>
            <person name="van West P."/>
        </authorList>
    </citation>
    <scope>NUCLEOTIDE SEQUENCE [LARGE SCALE GENOMIC DNA]</scope>
    <source>
        <strain evidence="5 6">CBS 223.65</strain>
    </source>
</reference>
<feature type="transmembrane region" description="Helical" evidence="3">
    <location>
        <begin position="302"/>
        <end position="325"/>
    </location>
</feature>